<dbReference type="Proteomes" id="UP000028341">
    <property type="component" value="Unassembled WGS sequence"/>
</dbReference>
<evidence type="ECO:0000256" key="1">
    <source>
        <dbReference type="ARBA" id="ARBA00006845"/>
    </source>
</evidence>
<name>A0A081XZB5_STRTO</name>
<dbReference type="InterPro" id="IPR000468">
    <property type="entry name" value="Barstar"/>
</dbReference>
<comment type="similarity">
    <text evidence="1">Belongs to the barstar family.</text>
</comment>
<dbReference type="eggNOG" id="COG2732">
    <property type="taxonomic scope" value="Bacteria"/>
</dbReference>
<protein>
    <submittedName>
        <fullName evidence="3">Ribonuclease inhibitor</fullName>
    </submittedName>
</protein>
<evidence type="ECO:0000313" key="3">
    <source>
        <dbReference type="EMBL" id="KES08888.1"/>
    </source>
</evidence>
<dbReference type="EMBL" id="JFCB01000001">
    <property type="protein sequence ID" value="KES08888.1"/>
    <property type="molecule type" value="Genomic_DNA"/>
</dbReference>
<sequence>MEPTDAPDALVIDLTEVRNAEELHRLLQRELRFPDFYGRNWDALWDAITGLVDLPHGLTFTGWAAFSATLPAEAHTLRELFDGCLREYGRHLAAPRRIHYQ</sequence>
<evidence type="ECO:0000259" key="2">
    <source>
        <dbReference type="Pfam" id="PF01337"/>
    </source>
</evidence>
<keyword evidence="4" id="KW-1185">Reference proteome</keyword>
<dbReference type="InterPro" id="IPR035905">
    <property type="entry name" value="Barstar-like_sf"/>
</dbReference>
<dbReference type="SUPFAM" id="SSF52038">
    <property type="entry name" value="Barstar-related"/>
    <property type="match status" value="1"/>
</dbReference>
<reference evidence="3 4" key="1">
    <citation type="submission" date="2014-02" db="EMBL/GenBank/DDBJ databases">
        <title>The genome announcement of Streptomyces toyocaensis NRRL15009.</title>
        <authorList>
            <person name="Hong H.-J."/>
            <person name="Kwun M.J."/>
        </authorList>
    </citation>
    <scope>NUCLEOTIDE SEQUENCE [LARGE SCALE GENOMIC DNA]</scope>
    <source>
        <strain evidence="3 4">NRRL 15009</strain>
    </source>
</reference>
<dbReference type="AlphaFoldDB" id="A0A081XZB5"/>
<gene>
    <name evidence="3" type="ORF">BU52_02230</name>
</gene>
<proteinExistence type="inferred from homology"/>
<comment type="caution">
    <text evidence="3">The sequence shown here is derived from an EMBL/GenBank/DDBJ whole genome shotgun (WGS) entry which is preliminary data.</text>
</comment>
<dbReference type="Gene3D" id="3.30.370.10">
    <property type="entry name" value="Barstar-like"/>
    <property type="match status" value="1"/>
</dbReference>
<feature type="domain" description="Barstar (barnase inhibitor)" evidence="2">
    <location>
        <begin position="10"/>
        <end position="90"/>
    </location>
</feature>
<evidence type="ECO:0000313" key="4">
    <source>
        <dbReference type="Proteomes" id="UP000028341"/>
    </source>
</evidence>
<accession>A0A081XZB5</accession>
<dbReference type="Pfam" id="PF01337">
    <property type="entry name" value="Barstar"/>
    <property type="match status" value="1"/>
</dbReference>
<organism evidence="3 4">
    <name type="scientific">Streptomyces toyocaensis</name>
    <dbReference type="NCBI Taxonomy" id="55952"/>
    <lineage>
        <taxon>Bacteria</taxon>
        <taxon>Bacillati</taxon>
        <taxon>Actinomycetota</taxon>
        <taxon>Actinomycetes</taxon>
        <taxon>Kitasatosporales</taxon>
        <taxon>Streptomycetaceae</taxon>
        <taxon>Streptomyces</taxon>
    </lineage>
</organism>